<dbReference type="KEGG" id="ele:Elen_0472"/>
<name>C8WLC7_EGGLE</name>
<organism evidence="1 2">
    <name type="scientific">Eggerthella lenta (strain ATCC 25559 / DSM 2243 / CCUG 17323 / JCM 9979 / KCTC 3265 / NCTC 11813 / VPI 0255 / 1899 B)</name>
    <name type="common">Eubacterium lentum</name>
    <dbReference type="NCBI Taxonomy" id="479437"/>
    <lineage>
        <taxon>Bacteria</taxon>
        <taxon>Bacillati</taxon>
        <taxon>Actinomycetota</taxon>
        <taxon>Coriobacteriia</taxon>
        <taxon>Eggerthellales</taxon>
        <taxon>Eggerthellaceae</taxon>
        <taxon>Eggerthella</taxon>
    </lineage>
</organism>
<gene>
    <name evidence="1" type="ordered locus">Elen_0472</name>
</gene>
<reference evidence="1 2" key="1">
    <citation type="journal article" date="2009" name="Stand. Genomic Sci.">
        <title>Complete genome sequence of Eggerthella lenta type strain (IPP VPI 0255).</title>
        <authorList>
            <person name="Saunders E."/>
            <person name="Pukall R."/>
            <person name="Abt B."/>
            <person name="Lapidus A."/>
            <person name="Glavina Del Rio T."/>
            <person name="Copeland A."/>
            <person name="Tice H."/>
            <person name="Cheng J.F."/>
            <person name="Lucas S."/>
            <person name="Chen F."/>
            <person name="Nolan M."/>
            <person name="Bruce D."/>
            <person name="Goodwin L."/>
            <person name="Pitluck S."/>
            <person name="Ivanova N."/>
            <person name="Mavromatis K."/>
            <person name="Ovchinnikova G."/>
            <person name="Pati A."/>
            <person name="Chen A."/>
            <person name="Palaniappan K."/>
            <person name="Land M."/>
            <person name="Hauser L."/>
            <person name="Chang Y.J."/>
            <person name="Jeffries C.D."/>
            <person name="Chain P."/>
            <person name="Meincke L."/>
            <person name="Sims D."/>
            <person name="Brettin T."/>
            <person name="Detter J.C."/>
            <person name="Goker M."/>
            <person name="Bristow J."/>
            <person name="Eisen J.A."/>
            <person name="Markowitz V."/>
            <person name="Hugenholtz P."/>
            <person name="Kyrpides N.C."/>
            <person name="Klenk H.P."/>
            <person name="Han C."/>
        </authorList>
    </citation>
    <scope>NUCLEOTIDE SEQUENCE [LARGE SCALE GENOMIC DNA]</scope>
    <source>
        <strain evidence="2">ATCC 25559 / DSM 2243 / CCUG 17323 / JCM 9979 / KCTC 3265 / NCTC 11813 / VPI 0255 / 1899 B</strain>
    </source>
</reference>
<dbReference type="PaxDb" id="479437-Elen_0472"/>
<accession>C8WLC7</accession>
<dbReference type="Proteomes" id="UP000001377">
    <property type="component" value="Chromosome"/>
</dbReference>
<protein>
    <submittedName>
        <fullName evidence="1">Uncharacterized protein</fullName>
    </submittedName>
</protein>
<dbReference type="STRING" id="479437.Elen_0472"/>
<keyword evidence="2" id="KW-1185">Reference proteome</keyword>
<dbReference type="AlphaFoldDB" id="C8WLC7"/>
<sequence>MQSIVQRLESGFDRIINSYDLVIMKKSMTI</sequence>
<dbReference type="HOGENOM" id="CLU_3403278_0_0_11"/>
<dbReference type="EMBL" id="CP001726">
    <property type="protein sequence ID" value="ACV54457.1"/>
    <property type="molecule type" value="Genomic_DNA"/>
</dbReference>
<evidence type="ECO:0000313" key="1">
    <source>
        <dbReference type="EMBL" id="ACV54457.1"/>
    </source>
</evidence>
<evidence type="ECO:0000313" key="2">
    <source>
        <dbReference type="Proteomes" id="UP000001377"/>
    </source>
</evidence>
<proteinExistence type="predicted"/>